<feature type="region of interest" description="Disordered" evidence="2">
    <location>
        <begin position="47"/>
        <end position="110"/>
    </location>
</feature>
<name>A0A8K0IH30_COCNU</name>
<reference evidence="3" key="2">
    <citation type="submission" date="2019-07" db="EMBL/GenBank/DDBJ databases">
        <authorList>
            <person name="Yang Y."/>
            <person name="Bocs S."/>
            <person name="Baudouin L."/>
        </authorList>
    </citation>
    <scope>NUCLEOTIDE SEQUENCE</scope>
    <source>
        <tissue evidence="3">Spear leaf of Hainan Tall coconut</tissue>
    </source>
</reference>
<protein>
    <submittedName>
        <fullName evidence="3">Uncharacterized protein</fullName>
    </submittedName>
</protein>
<evidence type="ECO:0000313" key="4">
    <source>
        <dbReference type="Proteomes" id="UP000797356"/>
    </source>
</evidence>
<comment type="caution">
    <text evidence="3">The sequence shown here is derived from an EMBL/GenBank/DDBJ whole genome shotgun (WGS) entry which is preliminary data.</text>
</comment>
<keyword evidence="1" id="KW-0175">Coiled coil</keyword>
<dbReference type="OrthoDB" id="1921870at2759"/>
<evidence type="ECO:0000256" key="2">
    <source>
        <dbReference type="SAM" id="MobiDB-lite"/>
    </source>
</evidence>
<dbReference type="Proteomes" id="UP000797356">
    <property type="component" value="Chromosome 8"/>
</dbReference>
<organism evidence="3 4">
    <name type="scientific">Cocos nucifera</name>
    <name type="common">Coconut palm</name>
    <dbReference type="NCBI Taxonomy" id="13894"/>
    <lineage>
        <taxon>Eukaryota</taxon>
        <taxon>Viridiplantae</taxon>
        <taxon>Streptophyta</taxon>
        <taxon>Embryophyta</taxon>
        <taxon>Tracheophyta</taxon>
        <taxon>Spermatophyta</taxon>
        <taxon>Magnoliopsida</taxon>
        <taxon>Liliopsida</taxon>
        <taxon>Arecaceae</taxon>
        <taxon>Arecoideae</taxon>
        <taxon>Cocoseae</taxon>
        <taxon>Attaleinae</taxon>
        <taxon>Cocos</taxon>
    </lineage>
</organism>
<dbReference type="PANTHER" id="PTHR33063">
    <property type="entry name" value="OS02G0583500 PROTEIN"/>
    <property type="match status" value="1"/>
</dbReference>
<dbReference type="EMBL" id="CM017879">
    <property type="protein sequence ID" value="KAG1358580.1"/>
    <property type="molecule type" value="Genomic_DNA"/>
</dbReference>
<accession>A0A8K0IH30</accession>
<evidence type="ECO:0000313" key="3">
    <source>
        <dbReference type="EMBL" id="KAG1358580.1"/>
    </source>
</evidence>
<proteinExistence type="predicted"/>
<feature type="coiled-coil region" evidence="1">
    <location>
        <begin position="262"/>
        <end position="289"/>
    </location>
</feature>
<dbReference type="AlphaFoldDB" id="A0A8K0IH30"/>
<keyword evidence="4" id="KW-1185">Reference proteome</keyword>
<gene>
    <name evidence="3" type="ORF">COCNU_08G000260</name>
</gene>
<reference evidence="3" key="1">
    <citation type="journal article" date="2017" name="Gigascience">
        <title>The genome draft of coconut (Cocos nucifera).</title>
        <authorList>
            <person name="Xiao Y."/>
            <person name="Xu P."/>
            <person name="Fan H."/>
            <person name="Baudouin L."/>
            <person name="Xia W."/>
            <person name="Bocs S."/>
            <person name="Xu J."/>
            <person name="Li Q."/>
            <person name="Guo A."/>
            <person name="Zhou L."/>
            <person name="Li J."/>
            <person name="Wu Y."/>
            <person name="Ma Z."/>
            <person name="Armero A."/>
            <person name="Issali A.E."/>
            <person name="Liu N."/>
            <person name="Peng M."/>
            <person name="Yang Y."/>
        </authorList>
    </citation>
    <scope>NUCLEOTIDE SEQUENCE</scope>
    <source>
        <tissue evidence="3">Spear leaf of Hainan Tall coconut</tissue>
    </source>
</reference>
<dbReference type="PANTHER" id="PTHR33063:SF13">
    <property type="entry name" value="OS02G0583500 PROTEIN"/>
    <property type="match status" value="1"/>
</dbReference>
<sequence>MSMTGGGITFFLPLPDFLAHRCSTFLAKPIRPTPNEPYYDDDIEFLSQPTSITPNEPPNQPIYTAPNEPPSRPTSTTPSPSNIQPDDTILNDPSALDSTAKRKGRGPTHGIGLCKMKKALGKKLTITIDVDQGRPTDRVQLAKFSSEVGFLAREFMRVPKGFKDLNEDDLNPAFDRLQERCSINATNRAKAKMSHKTGSMSFEAMRHEINEMQRLLAESEAEGNSMIVDEICNKVLGVCSGYVRGLGHGPKPYQASSSKFKVNQLEERLKESRLENHQLKDDVHELRESTGCIGRFGPILISCFVKTHLEEYLCVKVADFGSCRLPTNNIN</sequence>
<evidence type="ECO:0000256" key="1">
    <source>
        <dbReference type="SAM" id="Coils"/>
    </source>
</evidence>